<evidence type="ECO:0000259" key="3">
    <source>
        <dbReference type="Pfam" id="PF13191"/>
    </source>
</evidence>
<dbReference type="Pfam" id="PF14559">
    <property type="entry name" value="TPR_19"/>
    <property type="match status" value="1"/>
</dbReference>
<dbReference type="SUPFAM" id="SSF48452">
    <property type="entry name" value="TPR-like"/>
    <property type="match status" value="2"/>
</dbReference>
<dbReference type="InterPro" id="IPR019734">
    <property type="entry name" value="TPR_rpt"/>
</dbReference>
<feature type="repeat" description="TPR" evidence="1">
    <location>
        <begin position="667"/>
        <end position="700"/>
    </location>
</feature>
<keyword evidence="2" id="KW-0175">Coiled coil</keyword>
<keyword evidence="5" id="KW-1185">Reference proteome</keyword>
<dbReference type="Pfam" id="PF13181">
    <property type="entry name" value="TPR_8"/>
    <property type="match status" value="1"/>
</dbReference>
<evidence type="ECO:0000256" key="2">
    <source>
        <dbReference type="SAM" id="Coils"/>
    </source>
</evidence>
<dbReference type="Pfam" id="PF13432">
    <property type="entry name" value="TPR_16"/>
    <property type="match status" value="3"/>
</dbReference>
<feature type="coiled-coil region" evidence="2">
    <location>
        <begin position="179"/>
        <end position="206"/>
    </location>
</feature>
<reference evidence="4 5" key="1">
    <citation type="submission" date="2020-08" db="EMBL/GenBank/DDBJ databases">
        <title>Genomic Encyclopedia of Type Strains, Phase IV (KMG-IV): sequencing the most valuable type-strain genomes for metagenomic binning, comparative biology and taxonomic classification.</title>
        <authorList>
            <person name="Goeker M."/>
        </authorList>
    </citation>
    <scope>NUCLEOTIDE SEQUENCE [LARGE SCALE GENOMIC DNA]</scope>
    <source>
        <strain evidence="4 5">DSM 45385</strain>
    </source>
</reference>
<evidence type="ECO:0000313" key="4">
    <source>
        <dbReference type="EMBL" id="MBB5078288.1"/>
    </source>
</evidence>
<dbReference type="InterPro" id="IPR011990">
    <property type="entry name" value="TPR-like_helical_dom_sf"/>
</dbReference>
<protein>
    <submittedName>
        <fullName evidence="4">Tetratricopeptide (TPR) repeat protein</fullName>
    </submittedName>
</protein>
<dbReference type="EMBL" id="JACHIN010000004">
    <property type="protein sequence ID" value="MBB5078288.1"/>
    <property type="molecule type" value="Genomic_DNA"/>
</dbReference>
<accession>A0A7W8A4T4</accession>
<dbReference type="InterPro" id="IPR041664">
    <property type="entry name" value="AAA_16"/>
</dbReference>
<dbReference type="PANTHER" id="PTHR12558">
    <property type="entry name" value="CELL DIVISION CYCLE 16,23,27"/>
    <property type="match status" value="1"/>
</dbReference>
<proteinExistence type="predicted"/>
<dbReference type="Gene3D" id="1.25.40.10">
    <property type="entry name" value="Tetratricopeptide repeat domain"/>
    <property type="match status" value="4"/>
</dbReference>
<feature type="repeat" description="TPR" evidence="1">
    <location>
        <begin position="1095"/>
        <end position="1128"/>
    </location>
</feature>
<dbReference type="InterPro" id="IPR027417">
    <property type="entry name" value="P-loop_NTPase"/>
</dbReference>
<evidence type="ECO:0000313" key="5">
    <source>
        <dbReference type="Proteomes" id="UP000568380"/>
    </source>
</evidence>
<gene>
    <name evidence="4" type="ORF">HNR40_003763</name>
</gene>
<feature type="domain" description="Orc1-like AAA ATPase" evidence="3">
    <location>
        <begin position="6"/>
        <end position="255"/>
    </location>
</feature>
<name>A0A7W8A4T4_9ACTN</name>
<feature type="repeat" description="TPR" evidence="1">
    <location>
        <begin position="1061"/>
        <end position="1094"/>
    </location>
</feature>
<evidence type="ECO:0000256" key="1">
    <source>
        <dbReference type="PROSITE-ProRule" id="PRU00339"/>
    </source>
</evidence>
<dbReference type="PROSITE" id="PS50293">
    <property type="entry name" value="TPR_REGION"/>
    <property type="match status" value="1"/>
</dbReference>
<organism evidence="4 5">
    <name type="scientific">Nonomuraea endophytica</name>
    <dbReference type="NCBI Taxonomy" id="714136"/>
    <lineage>
        <taxon>Bacteria</taxon>
        <taxon>Bacillati</taxon>
        <taxon>Actinomycetota</taxon>
        <taxon>Actinomycetes</taxon>
        <taxon>Streptosporangiales</taxon>
        <taxon>Streptosporangiaceae</taxon>
        <taxon>Nonomuraea</taxon>
    </lineage>
</organism>
<dbReference type="SMART" id="SM00028">
    <property type="entry name" value="TPR"/>
    <property type="match status" value="10"/>
</dbReference>
<dbReference type="PROSITE" id="PS50005">
    <property type="entry name" value="TPR"/>
    <property type="match status" value="5"/>
</dbReference>
<dbReference type="RefSeq" id="WP_184962831.1">
    <property type="nucleotide sequence ID" value="NZ_JACHIN010000004.1"/>
</dbReference>
<dbReference type="Proteomes" id="UP000568380">
    <property type="component" value="Unassembled WGS sequence"/>
</dbReference>
<dbReference type="Pfam" id="PF13191">
    <property type="entry name" value="AAA_16"/>
    <property type="match status" value="1"/>
</dbReference>
<sequence length="1302" mass="144344">MARQIFVGRTEEQERFASLLSALRDPGDGPDEGFAVLVHGHGGMGKSTLVNRYVDMAAAAGLRGVLVDLDAEQVQDLDQAVGLWRASLVSTLERIAFELCPPGERRQGRAAGKEFEDFVAAVDALGESDQDAPEGDENDSGARAWTKGALELGGELVGDALFGVPLPTSPLDRMVDRGADALHRRKQQKAERLAREQARVARMRDQVVAAFAAGLRSLTGGRKGSPIAIFLDTAELLRPADHRRLREAVRLSGPGVVWVIAMRLEEELSPTEGNEASLYQRELPGTRFRRILMEVFDMGTLAEYLDRRLGPAAVDLPVERIWRASRGIPLAVSMLCHEIESTGDVEDALAEIGENGEVSFVIRTLAERYLKHTHDPLERMLLFGMALHRSERLDASLLSALWDVGEPLAFARIMDELVRRHDFILTRTRRLHQAVRSTFRSFLLGPQDRYTVLEANRRAIEVLCERLAGQDGLDGTERLDDRAWRENVETLLWHAFWTDNVDGLRLMARLFPICVLDRGFAGDLLLTARFFEPVLTPDQREHLDTMQDMLRPGFTPYQKTLERTFALMDSARSDYSPVEGEIRAGLLDLLRLRHARWLSLDTGARIVLTERAAALLAGSSPAALEQVAQAAMEIARDLVDPANLRRSPSNDALRAAELATRYAPDAADAWRHLGLTALALGEQTRAEEAFATAVRLAADPASLAMGLGHDITALGYQGLALGFYREAAELKPGDEGAWTQLGLALRQYGRYAEAIQAFEAARNDDEERFWPTLHIWNSYHLSGPRVLELEHRGRARSILAEQLERAPEDPSFLDWSCLLAEASEEHEQALALADRLTQVRPDNPDTHTYLGNALLALGRMEEAEAAYRLVVELDPEDFSAYGRLGSVLAQLDRPQEARRQWRLGLRILQAEVERNPGSGPMYEWLGALHSNLEEHEAAARAYQRVIEIGRTMFIGKQLADTLHALDRPQEAEAAYRMAIEMDAGNPYAYEGLGYVLRDLDRPAEAVVAWTTAVELTERRLERRPGSSGLHYLAGVLHACLRDVAASARSLEEAIRLDPEHAAAYLELGNAYFALGDNAAAESAYRTAVRISPDYPRAYYLLGGHLTALCRLEEAGQVYRQGLRAGPDHSGIKAGLAVVLAMSGEAAAISEADAAHADHLDCAMVELMRGAPDAARAHLELAHAAERDGYRGYSVRLGVMLRKSDPERAERLLVQAAEPNPAHTGSEKDRHVRALALACLGRTDEAVEELEPLRGRDRADGYFRCFWDLLDDPPVPGRYRLLSLLDDLGRREFPDGWRTRVLS</sequence>
<dbReference type="PANTHER" id="PTHR12558:SF13">
    <property type="entry name" value="CELL DIVISION CYCLE PROTEIN 27 HOMOLOG"/>
    <property type="match status" value="1"/>
</dbReference>
<comment type="caution">
    <text evidence="4">The sequence shown here is derived from an EMBL/GenBank/DDBJ whole genome shotgun (WGS) entry which is preliminary data.</text>
</comment>
<feature type="repeat" description="TPR" evidence="1">
    <location>
        <begin position="844"/>
        <end position="877"/>
    </location>
</feature>
<feature type="repeat" description="TPR" evidence="1">
    <location>
        <begin position="735"/>
        <end position="768"/>
    </location>
</feature>
<dbReference type="SUPFAM" id="SSF52540">
    <property type="entry name" value="P-loop containing nucleoside triphosphate hydrolases"/>
    <property type="match status" value="1"/>
</dbReference>
<keyword evidence="1" id="KW-0802">TPR repeat</keyword>